<evidence type="ECO:0000256" key="11">
    <source>
        <dbReference type="ARBA" id="ARBA00023242"/>
    </source>
</evidence>
<evidence type="ECO:0000256" key="2">
    <source>
        <dbReference type="ARBA" id="ARBA00004123"/>
    </source>
</evidence>
<accession>A0AAV7U7D8</accession>
<keyword evidence="6 12" id="KW-0863">Zinc-finger</keyword>
<feature type="domain" description="C2H2-type" evidence="14">
    <location>
        <begin position="477"/>
        <end position="504"/>
    </location>
</feature>
<comment type="subcellular location">
    <subcellularLocation>
        <location evidence="2">Nucleus</location>
    </subcellularLocation>
</comment>
<feature type="compositionally biased region" description="Polar residues" evidence="13">
    <location>
        <begin position="82"/>
        <end position="92"/>
    </location>
</feature>
<feature type="domain" description="C2H2-type" evidence="14">
    <location>
        <begin position="421"/>
        <end position="448"/>
    </location>
</feature>
<reference evidence="16" key="1">
    <citation type="journal article" date="2022" name="bioRxiv">
        <title>Sequencing and chromosome-scale assembly of the giantPleurodeles waltlgenome.</title>
        <authorList>
            <person name="Brown T."/>
            <person name="Elewa A."/>
            <person name="Iarovenko S."/>
            <person name="Subramanian E."/>
            <person name="Araus A.J."/>
            <person name="Petzold A."/>
            <person name="Susuki M."/>
            <person name="Suzuki K.-i.T."/>
            <person name="Hayashi T."/>
            <person name="Toyoda A."/>
            <person name="Oliveira C."/>
            <person name="Osipova E."/>
            <person name="Leigh N.D."/>
            <person name="Simon A."/>
            <person name="Yun M.H."/>
        </authorList>
    </citation>
    <scope>NUCLEOTIDE SEQUENCE</scope>
    <source>
        <strain evidence="16">20211129_DDA</strain>
        <tissue evidence="16">Liver</tissue>
    </source>
</reference>
<dbReference type="GO" id="GO:0001228">
    <property type="term" value="F:DNA-binding transcription activator activity, RNA polymerase II-specific"/>
    <property type="evidence" value="ECO:0007669"/>
    <property type="project" value="TreeGrafter"/>
</dbReference>
<feature type="compositionally biased region" description="Basic and acidic residues" evidence="13">
    <location>
        <begin position="70"/>
        <end position="81"/>
    </location>
</feature>
<dbReference type="GO" id="GO:0005634">
    <property type="term" value="C:nucleus"/>
    <property type="evidence" value="ECO:0007669"/>
    <property type="project" value="UniProtKB-SubCell"/>
</dbReference>
<dbReference type="GO" id="GO:0000978">
    <property type="term" value="F:RNA polymerase II cis-regulatory region sequence-specific DNA binding"/>
    <property type="evidence" value="ECO:0007669"/>
    <property type="project" value="TreeGrafter"/>
</dbReference>
<dbReference type="PROSITE" id="PS50805">
    <property type="entry name" value="KRAB"/>
    <property type="match status" value="1"/>
</dbReference>
<organism evidence="16 17">
    <name type="scientific">Pleurodeles waltl</name>
    <name type="common">Iberian ribbed newt</name>
    <dbReference type="NCBI Taxonomy" id="8319"/>
    <lineage>
        <taxon>Eukaryota</taxon>
        <taxon>Metazoa</taxon>
        <taxon>Chordata</taxon>
        <taxon>Craniata</taxon>
        <taxon>Vertebrata</taxon>
        <taxon>Euteleostomi</taxon>
        <taxon>Amphibia</taxon>
        <taxon>Batrachia</taxon>
        <taxon>Caudata</taxon>
        <taxon>Salamandroidea</taxon>
        <taxon>Salamandridae</taxon>
        <taxon>Pleurodelinae</taxon>
        <taxon>Pleurodeles</taxon>
    </lineage>
</organism>
<evidence type="ECO:0000256" key="5">
    <source>
        <dbReference type="ARBA" id="ARBA00022737"/>
    </source>
</evidence>
<dbReference type="Pfam" id="PF01352">
    <property type="entry name" value="KRAB"/>
    <property type="match status" value="1"/>
</dbReference>
<keyword evidence="7" id="KW-0862">Zinc</keyword>
<keyword evidence="4" id="KW-0479">Metal-binding</keyword>
<dbReference type="EMBL" id="JANPWB010000005">
    <property type="protein sequence ID" value="KAJ1184380.1"/>
    <property type="molecule type" value="Genomic_DNA"/>
</dbReference>
<dbReference type="InterPro" id="IPR036051">
    <property type="entry name" value="KRAB_dom_sf"/>
</dbReference>
<evidence type="ECO:0000313" key="17">
    <source>
        <dbReference type="Proteomes" id="UP001066276"/>
    </source>
</evidence>
<dbReference type="GO" id="GO:0008270">
    <property type="term" value="F:zinc ion binding"/>
    <property type="evidence" value="ECO:0007669"/>
    <property type="project" value="UniProtKB-KW"/>
</dbReference>
<dbReference type="Gene3D" id="3.30.160.60">
    <property type="entry name" value="Classic Zinc Finger"/>
    <property type="match status" value="5"/>
</dbReference>
<comment type="function">
    <text evidence="1">May be involved in transcriptional regulation.</text>
</comment>
<evidence type="ECO:0000256" key="9">
    <source>
        <dbReference type="ARBA" id="ARBA00023125"/>
    </source>
</evidence>
<dbReference type="Proteomes" id="UP001066276">
    <property type="component" value="Chromosome 3_1"/>
</dbReference>
<dbReference type="InterPro" id="IPR013087">
    <property type="entry name" value="Znf_C2H2_type"/>
</dbReference>
<dbReference type="SMART" id="SM00355">
    <property type="entry name" value="ZnF_C2H2"/>
    <property type="match status" value="5"/>
</dbReference>
<gene>
    <name evidence="16" type="ORF">NDU88_001187</name>
</gene>
<evidence type="ECO:0000256" key="4">
    <source>
        <dbReference type="ARBA" id="ARBA00022723"/>
    </source>
</evidence>
<dbReference type="SUPFAM" id="SSF57667">
    <property type="entry name" value="beta-beta-alpha zinc fingers"/>
    <property type="match status" value="3"/>
</dbReference>
<dbReference type="PROSITE" id="PS00028">
    <property type="entry name" value="ZINC_FINGER_C2H2_1"/>
    <property type="match status" value="4"/>
</dbReference>
<evidence type="ECO:0000259" key="14">
    <source>
        <dbReference type="PROSITE" id="PS50157"/>
    </source>
</evidence>
<evidence type="ECO:0000256" key="13">
    <source>
        <dbReference type="SAM" id="MobiDB-lite"/>
    </source>
</evidence>
<dbReference type="FunFam" id="3.30.160.60:FF:000512">
    <property type="entry name" value="zinc finger protein 197 isoform X1"/>
    <property type="match status" value="1"/>
</dbReference>
<comment type="similarity">
    <text evidence="3">Belongs to the krueppel C2H2-type zinc-finger protein family.</text>
</comment>
<keyword evidence="10" id="KW-0804">Transcription</keyword>
<evidence type="ECO:0000256" key="8">
    <source>
        <dbReference type="ARBA" id="ARBA00023015"/>
    </source>
</evidence>
<name>A0AAV7U7D8_PLEWA</name>
<dbReference type="FunFam" id="3.30.160.60:FF:000358">
    <property type="entry name" value="zinc finger protein 24"/>
    <property type="match status" value="1"/>
</dbReference>
<feature type="domain" description="C2H2-type" evidence="14">
    <location>
        <begin position="449"/>
        <end position="476"/>
    </location>
</feature>
<evidence type="ECO:0000256" key="12">
    <source>
        <dbReference type="PROSITE-ProRule" id="PRU00042"/>
    </source>
</evidence>
<evidence type="ECO:0000256" key="1">
    <source>
        <dbReference type="ARBA" id="ARBA00003767"/>
    </source>
</evidence>
<dbReference type="CDD" id="cd07765">
    <property type="entry name" value="KRAB_A-box"/>
    <property type="match status" value="1"/>
</dbReference>
<evidence type="ECO:0000256" key="3">
    <source>
        <dbReference type="ARBA" id="ARBA00006991"/>
    </source>
</evidence>
<dbReference type="InterPro" id="IPR001909">
    <property type="entry name" value="KRAB"/>
</dbReference>
<dbReference type="PANTHER" id="PTHR24393">
    <property type="entry name" value="ZINC FINGER PROTEIN"/>
    <property type="match status" value="1"/>
</dbReference>
<keyword evidence="17" id="KW-1185">Reference proteome</keyword>
<keyword evidence="8" id="KW-0805">Transcription regulation</keyword>
<evidence type="ECO:0000313" key="16">
    <source>
        <dbReference type="EMBL" id="KAJ1184380.1"/>
    </source>
</evidence>
<dbReference type="SMART" id="SM00349">
    <property type="entry name" value="KRAB"/>
    <property type="match status" value="1"/>
</dbReference>
<feature type="region of interest" description="Disordered" evidence="13">
    <location>
        <begin position="70"/>
        <end position="92"/>
    </location>
</feature>
<feature type="domain" description="KRAB" evidence="15">
    <location>
        <begin position="11"/>
        <end position="82"/>
    </location>
</feature>
<keyword evidence="11" id="KW-0539">Nucleus</keyword>
<evidence type="ECO:0000256" key="10">
    <source>
        <dbReference type="ARBA" id="ARBA00023163"/>
    </source>
</evidence>
<dbReference type="SUPFAM" id="SSF109640">
    <property type="entry name" value="KRAB domain (Kruppel-associated box)"/>
    <property type="match status" value="1"/>
</dbReference>
<dbReference type="AlphaFoldDB" id="A0AAV7U7D8"/>
<keyword evidence="9" id="KW-0238">DNA-binding</keyword>
<keyword evidence="5" id="KW-0677">Repeat</keyword>
<dbReference type="PANTHER" id="PTHR24393:SF15">
    <property type="entry name" value="IP01243P-RELATED"/>
    <property type="match status" value="1"/>
</dbReference>
<protein>
    <submittedName>
        <fullName evidence="16">Uncharacterized protein</fullName>
    </submittedName>
</protein>
<evidence type="ECO:0000256" key="6">
    <source>
        <dbReference type="ARBA" id="ARBA00022771"/>
    </source>
</evidence>
<dbReference type="FunFam" id="3.30.160.60:FF:002343">
    <property type="entry name" value="Zinc finger protein 33A"/>
    <property type="match status" value="1"/>
</dbReference>
<dbReference type="Gene3D" id="6.10.140.140">
    <property type="match status" value="1"/>
</dbReference>
<sequence>MGRQQPAPEPVTFLDVAAYFNDEEWRLLHEWQNELYNNVMKEIHQALVSLGPVIATSVFSLRAKEKEDVYPLESHDPEQRHSINPSPNDTFANSDVLYRMKRNERTLLKENPDRGKRKNSDCIITGNSKSDLLRVAKRNEKLHLKDTSDTERMESSDNLSTGFPFLSSDSIFEANKKFESCIDHCNEEEKNTNLALASSDFVARGSVSIKEEDERYPKIPQTFDIAEHDDSHTCVNKLVNSTEHQASDYERAYITSGCERSFSHHLDITNHHRSSTVEEVGASVEYCSSSNRTPNPAQYEGPHKQTQCIWTDQEKRFSDSTTPNPDQKIDTILKMWICSQCGKCFSQSDNEIAHQRVNNGEQQNTCSECEKNLHHSTKLDKTQQEYRGEKCQDSTMRFIPAKDSVPKESSVGTATSREKPYLCTECGKGFRYSQALTIHLRIHTGEKPHICNECGRRFSDLGNLKRHQRIHSGEKPYTCSQCGKSFRQVPHLIKHQRMHTGEKPYICPVCERRFIDSSSLRRHQQIHTRENQ</sequence>
<evidence type="ECO:0000256" key="7">
    <source>
        <dbReference type="ARBA" id="ARBA00022833"/>
    </source>
</evidence>
<evidence type="ECO:0000259" key="15">
    <source>
        <dbReference type="PROSITE" id="PS50805"/>
    </source>
</evidence>
<dbReference type="InterPro" id="IPR036236">
    <property type="entry name" value="Znf_C2H2_sf"/>
</dbReference>
<feature type="domain" description="C2H2-type" evidence="14">
    <location>
        <begin position="336"/>
        <end position="363"/>
    </location>
</feature>
<dbReference type="FunFam" id="3.30.160.60:FF:000478">
    <property type="entry name" value="Zinc finger protein 133"/>
    <property type="match status" value="1"/>
</dbReference>
<dbReference type="Pfam" id="PF00096">
    <property type="entry name" value="zf-C2H2"/>
    <property type="match status" value="5"/>
</dbReference>
<feature type="domain" description="C2H2-type" evidence="14">
    <location>
        <begin position="505"/>
        <end position="532"/>
    </location>
</feature>
<dbReference type="PROSITE" id="PS50157">
    <property type="entry name" value="ZINC_FINGER_C2H2_2"/>
    <property type="match status" value="5"/>
</dbReference>
<comment type="caution">
    <text evidence="16">The sequence shown here is derived from an EMBL/GenBank/DDBJ whole genome shotgun (WGS) entry which is preliminary data.</text>
</comment>
<proteinExistence type="inferred from homology"/>